<dbReference type="AlphaFoldDB" id="A0A1H3PPV2"/>
<comment type="subcellular location">
    <subcellularLocation>
        <location evidence="1 7">Cell membrane</location>
        <topology evidence="1 7">Multi-pass membrane protein</topology>
    </subcellularLocation>
</comment>
<evidence type="ECO:0000256" key="2">
    <source>
        <dbReference type="ARBA" id="ARBA00022448"/>
    </source>
</evidence>
<feature type="domain" description="ABC transmembrane type-1" evidence="8">
    <location>
        <begin position="95"/>
        <end position="301"/>
    </location>
</feature>
<keyword evidence="5 7" id="KW-1133">Transmembrane helix</keyword>
<dbReference type="InterPro" id="IPR000515">
    <property type="entry name" value="MetI-like"/>
</dbReference>
<keyword evidence="10" id="KW-1185">Reference proteome</keyword>
<accession>A0A1H3PPV2</accession>
<evidence type="ECO:0000256" key="4">
    <source>
        <dbReference type="ARBA" id="ARBA00022692"/>
    </source>
</evidence>
<feature type="transmembrane region" description="Helical" evidence="7">
    <location>
        <begin position="282"/>
        <end position="308"/>
    </location>
</feature>
<feature type="transmembrane region" description="Helical" evidence="7">
    <location>
        <begin position="240"/>
        <end position="262"/>
    </location>
</feature>
<dbReference type="Gene3D" id="1.10.3720.10">
    <property type="entry name" value="MetI-like"/>
    <property type="match status" value="1"/>
</dbReference>
<evidence type="ECO:0000256" key="3">
    <source>
        <dbReference type="ARBA" id="ARBA00022475"/>
    </source>
</evidence>
<dbReference type="RefSeq" id="WP_177226822.1">
    <property type="nucleotide sequence ID" value="NZ_FNOK01000043.1"/>
</dbReference>
<evidence type="ECO:0000313" key="9">
    <source>
        <dbReference type="EMBL" id="SDZ03097.1"/>
    </source>
</evidence>
<name>A0A1H3PPV2_9PSEU</name>
<feature type="transmembrane region" description="Helical" evidence="7">
    <location>
        <begin position="134"/>
        <end position="160"/>
    </location>
</feature>
<evidence type="ECO:0000256" key="5">
    <source>
        <dbReference type="ARBA" id="ARBA00022989"/>
    </source>
</evidence>
<dbReference type="PROSITE" id="PS50928">
    <property type="entry name" value="ABC_TM1"/>
    <property type="match status" value="1"/>
</dbReference>
<feature type="transmembrane region" description="Helical" evidence="7">
    <location>
        <begin position="180"/>
        <end position="198"/>
    </location>
</feature>
<dbReference type="InterPro" id="IPR045621">
    <property type="entry name" value="BPD_transp_1_N"/>
</dbReference>
<evidence type="ECO:0000313" key="10">
    <source>
        <dbReference type="Proteomes" id="UP000199529"/>
    </source>
</evidence>
<gene>
    <name evidence="9" type="ORF">SAMN05216215_104336</name>
</gene>
<organism evidence="9 10">
    <name type="scientific">Saccharopolyspora shandongensis</name>
    <dbReference type="NCBI Taxonomy" id="418495"/>
    <lineage>
        <taxon>Bacteria</taxon>
        <taxon>Bacillati</taxon>
        <taxon>Actinomycetota</taxon>
        <taxon>Actinomycetes</taxon>
        <taxon>Pseudonocardiales</taxon>
        <taxon>Pseudonocardiaceae</taxon>
        <taxon>Saccharopolyspora</taxon>
    </lineage>
</organism>
<dbReference type="InterPro" id="IPR035906">
    <property type="entry name" value="MetI-like_sf"/>
</dbReference>
<evidence type="ECO:0000259" key="8">
    <source>
        <dbReference type="PROSITE" id="PS50928"/>
    </source>
</evidence>
<reference evidence="10" key="1">
    <citation type="submission" date="2016-10" db="EMBL/GenBank/DDBJ databases">
        <authorList>
            <person name="Varghese N."/>
            <person name="Submissions S."/>
        </authorList>
    </citation>
    <scope>NUCLEOTIDE SEQUENCE [LARGE SCALE GENOMIC DNA]</scope>
    <source>
        <strain evidence="10">CGMCC 4.3530</strain>
    </source>
</reference>
<protein>
    <submittedName>
        <fullName evidence="9">Peptide/nickel transport system permease protein</fullName>
    </submittedName>
</protein>
<dbReference type="Pfam" id="PF19300">
    <property type="entry name" value="BPD_transp_1_N"/>
    <property type="match status" value="1"/>
</dbReference>
<dbReference type="Proteomes" id="UP000199529">
    <property type="component" value="Unassembled WGS sequence"/>
</dbReference>
<dbReference type="SUPFAM" id="SSF161098">
    <property type="entry name" value="MetI-like"/>
    <property type="match status" value="1"/>
</dbReference>
<dbReference type="STRING" id="418495.SAMN05216215_104336"/>
<sequence length="317" mass="34169">MTRMLVKRILLGVVILWAVSVVVFLATQALPGDAARAILGREATPERLAALRAQLHLDEPMWVQYFSWLGNIFRLDLGTSYANGMPVAELLGSRLNNSLALMLCATVISVPLSILVGTYSALRRDKAFDHATSVVSLVLASLPEFVVGIVLVLVFSTGLLNLLPAVYVMTGTGSAWSDPTQLVLPTLTMVLAVSPYIVRIMRATMIEVLESEFVQQARLKGLPERTVILRHALPNSIGPVAQVIALQLAWLAGGVVIVEFLFRFPGIGFALVDAVNNRDLPVVQTLTLAIAAVYIVVNLLADVVSLAANPKVRSAAR</sequence>
<dbReference type="PANTHER" id="PTHR43163:SF6">
    <property type="entry name" value="DIPEPTIDE TRANSPORT SYSTEM PERMEASE PROTEIN DPPB-RELATED"/>
    <property type="match status" value="1"/>
</dbReference>
<keyword evidence="6 7" id="KW-0472">Membrane</keyword>
<keyword evidence="2 7" id="KW-0813">Transport</keyword>
<comment type="similarity">
    <text evidence="7">Belongs to the binding-protein-dependent transport system permease family.</text>
</comment>
<feature type="transmembrane region" description="Helical" evidence="7">
    <location>
        <begin position="99"/>
        <end position="122"/>
    </location>
</feature>
<evidence type="ECO:0000256" key="6">
    <source>
        <dbReference type="ARBA" id="ARBA00023136"/>
    </source>
</evidence>
<keyword evidence="3" id="KW-1003">Cell membrane</keyword>
<proteinExistence type="inferred from homology"/>
<evidence type="ECO:0000256" key="7">
    <source>
        <dbReference type="RuleBase" id="RU363032"/>
    </source>
</evidence>
<dbReference type="Pfam" id="PF00528">
    <property type="entry name" value="BPD_transp_1"/>
    <property type="match status" value="1"/>
</dbReference>
<evidence type="ECO:0000256" key="1">
    <source>
        <dbReference type="ARBA" id="ARBA00004651"/>
    </source>
</evidence>
<dbReference type="CDD" id="cd06261">
    <property type="entry name" value="TM_PBP2"/>
    <property type="match status" value="1"/>
</dbReference>
<dbReference type="EMBL" id="FNOK01000043">
    <property type="protein sequence ID" value="SDZ03097.1"/>
    <property type="molecule type" value="Genomic_DNA"/>
</dbReference>
<dbReference type="PANTHER" id="PTHR43163">
    <property type="entry name" value="DIPEPTIDE TRANSPORT SYSTEM PERMEASE PROTEIN DPPB-RELATED"/>
    <property type="match status" value="1"/>
</dbReference>
<keyword evidence="4 7" id="KW-0812">Transmembrane</keyword>
<dbReference type="GO" id="GO:0055085">
    <property type="term" value="P:transmembrane transport"/>
    <property type="evidence" value="ECO:0007669"/>
    <property type="project" value="InterPro"/>
</dbReference>
<dbReference type="GO" id="GO:0005886">
    <property type="term" value="C:plasma membrane"/>
    <property type="evidence" value="ECO:0007669"/>
    <property type="project" value="UniProtKB-SubCell"/>
</dbReference>